<reference evidence="4" key="2">
    <citation type="submission" date="2025-08" db="UniProtKB">
        <authorList>
            <consortium name="RefSeq"/>
        </authorList>
    </citation>
    <scope>IDENTIFICATION</scope>
    <source>
        <tissue evidence="4">Leaf</tissue>
    </source>
</reference>
<protein>
    <submittedName>
        <fullName evidence="4">F-box protein At1g31080-like</fullName>
    </submittedName>
</protein>
<dbReference type="InterPro" id="IPR017451">
    <property type="entry name" value="F-box-assoc_interact_dom"/>
</dbReference>
<dbReference type="SMART" id="SM00256">
    <property type="entry name" value="FBOX"/>
    <property type="match status" value="1"/>
</dbReference>
<evidence type="ECO:0000313" key="4">
    <source>
        <dbReference type="RefSeq" id="XP_019091556.1"/>
    </source>
</evidence>
<feature type="compositionally biased region" description="Low complexity" evidence="1">
    <location>
        <begin position="317"/>
        <end position="330"/>
    </location>
</feature>
<dbReference type="Proteomes" id="UP000694864">
    <property type="component" value="Chromosome 14"/>
</dbReference>
<dbReference type="Pfam" id="PF00646">
    <property type="entry name" value="F-box"/>
    <property type="match status" value="1"/>
</dbReference>
<dbReference type="CDD" id="cd22157">
    <property type="entry name" value="F-box_AtFBW1-like"/>
    <property type="match status" value="1"/>
</dbReference>
<dbReference type="NCBIfam" id="TIGR01640">
    <property type="entry name" value="F_box_assoc_1"/>
    <property type="match status" value="1"/>
</dbReference>
<dbReference type="Gene3D" id="1.20.1280.50">
    <property type="match status" value="1"/>
</dbReference>
<dbReference type="InterPro" id="IPR001810">
    <property type="entry name" value="F-box_dom"/>
</dbReference>
<dbReference type="SUPFAM" id="SSF81383">
    <property type="entry name" value="F-box domain"/>
    <property type="match status" value="1"/>
</dbReference>
<proteinExistence type="predicted"/>
<dbReference type="GeneID" id="104741710"/>
<evidence type="ECO:0000256" key="1">
    <source>
        <dbReference type="SAM" id="MobiDB-lite"/>
    </source>
</evidence>
<feature type="region of interest" description="Disordered" evidence="1">
    <location>
        <begin position="317"/>
        <end position="345"/>
    </location>
</feature>
<feature type="domain" description="F-box" evidence="2">
    <location>
        <begin position="4"/>
        <end position="53"/>
    </location>
</feature>
<accession>A0ABM1QXR8</accession>
<dbReference type="PANTHER" id="PTHR31111">
    <property type="entry name" value="BNAA05G37150D PROTEIN-RELATED"/>
    <property type="match status" value="1"/>
</dbReference>
<evidence type="ECO:0000313" key="3">
    <source>
        <dbReference type="Proteomes" id="UP000694864"/>
    </source>
</evidence>
<evidence type="ECO:0000259" key="2">
    <source>
        <dbReference type="PROSITE" id="PS50181"/>
    </source>
</evidence>
<dbReference type="InterPro" id="IPR013187">
    <property type="entry name" value="F-box-assoc_dom_typ3"/>
</dbReference>
<dbReference type="PANTHER" id="PTHR31111:SF130">
    <property type="entry name" value="F-BOX ASSOCIATED UBIQUITINATION EFFECTOR FAMILY PROTEIN"/>
    <property type="match status" value="1"/>
</dbReference>
<dbReference type="PROSITE" id="PS50181">
    <property type="entry name" value="FBOX"/>
    <property type="match status" value="1"/>
</dbReference>
<dbReference type="Pfam" id="PF08268">
    <property type="entry name" value="FBA_3"/>
    <property type="match status" value="1"/>
</dbReference>
<keyword evidence="3" id="KW-1185">Reference proteome</keyword>
<gene>
    <name evidence="4" type="primary">LOC104741710</name>
</gene>
<dbReference type="InterPro" id="IPR036047">
    <property type="entry name" value="F-box-like_dom_sf"/>
</dbReference>
<reference evidence="3" key="1">
    <citation type="journal article" date="2014" name="Nat. Commun.">
        <title>The emerging biofuel crop Camelina sativa retains a highly undifferentiated hexaploid genome structure.</title>
        <authorList>
            <person name="Kagale S."/>
            <person name="Koh C."/>
            <person name="Nixon J."/>
            <person name="Bollina V."/>
            <person name="Clarke W.E."/>
            <person name="Tuteja R."/>
            <person name="Spillane C."/>
            <person name="Robinson S.J."/>
            <person name="Links M.G."/>
            <person name="Clarke C."/>
            <person name="Higgins E.E."/>
            <person name="Huebert T."/>
            <person name="Sharpe A.G."/>
            <person name="Parkin I.A."/>
        </authorList>
    </citation>
    <scope>NUCLEOTIDE SEQUENCE [LARGE SCALE GENOMIC DNA]</scope>
    <source>
        <strain evidence="3">cv. DH55</strain>
    </source>
</reference>
<organism evidence="3 4">
    <name type="scientific">Camelina sativa</name>
    <name type="common">False flax</name>
    <name type="synonym">Myagrum sativum</name>
    <dbReference type="NCBI Taxonomy" id="90675"/>
    <lineage>
        <taxon>Eukaryota</taxon>
        <taxon>Viridiplantae</taxon>
        <taxon>Streptophyta</taxon>
        <taxon>Embryophyta</taxon>
        <taxon>Tracheophyta</taxon>
        <taxon>Spermatophyta</taxon>
        <taxon>Magnoliopsida</taxon>
        <taxon>eudicotyledons</taxon>
        <taxon>Gunneridae</taxon>
        <taxon>Pentapetalae</taxon>
        <taxon>rosids</taxon>
        <taxon>malvids</taxon>
        <taxon>Brassicales</taxon>
        <taxon>Brassicaceae</taxon>
        <taxon>Camelineae</taxon>
        <taxon>Camelina</taxon>
    </lineage>
</organism>
<dbReference type="RefSeq" id="XP_019091556.1">
    <property type="nucleotide sequence ID" value="XM_019236011.1"/>
</dbReference>
<sequence length="345" mass="40050">MNRGANSVSLPNDLMYEILSRLPAKSIKRFCCVSKLWASIICRKDFTELFHTRSLSNPRLLLIKVQRGDQWSFFSTPPQPQNHYGKSSFVVADSFHMKFFEVGTELVFHILTLGTGKMRWRNIQCPSNHDPFVWCKGICINGFLFYLAQQNDELNAVIVCFDVRSEKFKFLLLQVELMRWPTQLINYKGKVGVMMKEDGCKGRFLLKLHIWILEDVGKEELTAYAYTLRDENNVVKDDSFIGVVGVTASGEIVLADPFYKPFYVYYFNLERNTLRSVEIQGIREGEEWFCDHRFYYFVDHVEDLRFDVKQTTYAATSISRPEQSTSSTSSRGDHQVTTVAHEKQD</sequence>
<name>A0ABM1QXR8_CAMSA</name>